<dbReference type="GO" id="GO:0006367">
    <property type="term" value="P:transcription initiation at RNA polymerase II promoter"/>
    <property type="evidence" value="ECO:0007669"/>
    <property type="project" value="TreeGrafter"/>
</dbReference>
<evidence type="ECO:0000256" key="5">
    <source>
        <dbReference type="ARBA" id="ARBA00025730"/>
    </source>
</evidence>
<comment type="subcellular location">
    <subcellularLocation>
        <location evidence="1">Nucleus</location>
    </subcellularLocation>
</comment>
<dbReference type="GO" id="GO:0016251">
    <property type="term" value="F:RNA polymerase II general transcription initiation factor activity"/>
    <property type="evidence" value="ECO:0007669"/>
    <property type="project" value="TreeGrafter"/>
</dbReference>
<dbReference type="GO" id="GO:0005669">
    <property type="term" value="C:transcription factor TFIID complex"/>
    <property type="evidence" value="ECO:0007669"/>
    <property type="project" value="TreeGrafter"/>
</dbReference>
<dbReference type="GO" id="GO:1990841">
    <property type="term" value="F:promoter-specific chromatin binding"/>
    <property type="evidence" value="ECO:0007669"/>
    <property type="project" value="TreeGrafter"/>
</dbReference>
<dbReference type="InParanoid" id="S7WAJ6"/>
<evidence type="ECO:0000313" key="6">
    <source>
        <dbReference type="EMBL" id="EPR79980.1"/>
    </source>
</evidence>
<dbReference type="EMBL" id="ATCN01000054">
    <property type="protein sequence ID" value="EPR79980.1"/>
    <property type="molecule type" value="Genomic_DNA"/>
</dbReference>
<dbReference type="OrthoDB" id="154356at2759"/>
<dbReference type="GO" id="GO:0000124">
    <property type="term" value="C:SAGA complex"/>
    <property type="evidence" value="ECO:0007669"/>
    <property type="project" value="TreeGrafter"/>
</dbReference>
<dbReference type="STRING" id="1358809.S7WAJ6"/>
<organism evidence="6 7">
    <name type="scientific">Spraguea lophii (strain 42_110)</name>
    <name type="common">Microsporidian parasite</name>
    <dbReference type="NCBI Taxonomy" id="1358809"/>
    <lineage>
        <taxon>Eukaryota</taxon>
        <taxon>Fungi</taxon>
        <taxon>Fungi incertae sedis</taxon>
        <taxon>Microsporidia</taxon>
        <taxon>Spragueidae</taxon>
        <taxon>Spraguea</taxon>
    </lineage>
</organism>
<evidence type="ECO:0000256" key="1">
    <source>
        <dbReference type="ARBA" id="ARBA00004123"/>
    </source>
</evidence>
<accession>S7WAJ6</accession>
<name>S7WAJ6_SPRLO</name>
<keyword evidence="2" id="KW-0805">Transcription regulation</keyword>
<dbReference type="VEuPathDB" id="MicrosporidiaDB:SLOPH_1973"/>
<keyword evidence="4" id="KW-0539">Nucleus</keyword>
<dbReference type="OMA" id="GFECDDV"/>
<dbReference type="Pfam" id="PF03540">
    <property type="entry name" value="TAF10"/>
    <property type="match status" value="1"/>
</dbReference>
<dbReference type="Proteomes" id="UP000014978">
    <property type="component" value="Unassembled WGS sequence"/>
</dbReference>
<keyword evidence="3" id="KW-0804">Transcription</keyword>
<dbReference type="PRINTS" id="PR01443">
    <property type="entry name" value="TFIID30KDSUB"/>
</dbReference>
<reference evidence="7" key="1">
    <citation type="journal article" date="2013" name="PLoS Genet.">
        <title>The genome of Spraguea lophii and the basis of host-microsporidian interactions.</title>
        <authorList>
            <person name="Campbell S.E."/>
            <person name="Williams T.A."/>
            <person name="Yousuf A."/>
            <person name="Soanes D.M."/>
            <person name="Paszkiewicz K.H."/>
            <person name="Williams B.A.P."/>
        </authorList>
    </citation>
    <scope>NUCLEOTIDE SEQUENCE [LARGE SCALE GENOMIC DNA]</scope>
    <source>
        <strain evidence="7">42_110</strain>
    </source>
</reference>
<comment type="caution">
    <text evidence="6">The sequence shown here is derived from an EMBL/GenBank/DDBJ whole genome shotgun (WGS) entry which is preliminary data.</text>
</comment>
<dbReference type="PANTHER" id="PTHR21242:SF0">
    <property type="entry name" value="TRANSCRIPTION INITIATION FACTOR TFIID SUBUNIT 10"/>
    <property type="match status" value="1"/>
</dbReference>
<dbReference type="HOGENOM" id="CLU_064104_4_2_1"/>
<protein>
    <submittedName>
        <fullName evidence="6">Transcription initiation TFIID 10</fullName>
    </submittedName>
</protein>
<sequence length="109" mass="12603">MADNNEIEKIKEEIPKFSHLIPEEVIDYFLEKAGVDTADPDVKKTIALLGQKFLTDVAESSFQFHKLNQKATQKDKRFAKEKRPTLQMVDLEKALEEQGIDISRPHIYM</sequence>
<evidence type="ECO:0000256" key="4">
    <source>
        <dbReference type="ARBA" id="ARBA00023242"/>
    </source>
</evidence>
<dbReference type="InterPro" id="IPR003923">
    <property type="entry name" value="TAF10"/>
</dbReference>
<dbReference type="FunCoup" id="S7WAJ6">
    <property type="interactions" value="99"/>
</dbReference>
<dbReference type="AlphaFoldDB" id="S7WAJ6"/>
<gene>
    <name evidence="6" type="ORF">SLOPH_1973</name>
</gene>
<keyword evidence="7" id="KW-1185">Reference proteome</keyword>
<evidence type="ECO:0000313" key="7">
    <source>
        <dbReference type="Proteomes" id="UP000014978"/>
    </source>
</evidence>
<dbReference type="PANTHER" id="PTHR21242">
    <property type="entry name" value="TRANSCRIPTION INITIATION FACTOR TFIID SUBUNIT 10"/>
    <property type="match status" value="1"/>
</dbReference>
<dbReference type="CDD" id="cd07982">
    <property type="entry name" value="HFD_TAF10"/>
    <property type="match status" value="1"/>
</dbReference>
<proteinExistence type="inferred from homology"/>
<comment type="similarity">
    <text evidence="5">Belongs to the TAF10 family.</text>
</comment>
<evidence type="ECO:0000256" key="2">
    <source>
        <dbReference type="ARBA" id="ARBA00023015"/>
    </source>
</evidence>
<evidence type="ECO:0000256" key="3">
    <source>
        <dbReference type="ARBA" id="ARBA00023163"/>
    </source>
</evidence>